<dbReference type="SUPFAM" id="SSF46579">
    <property type="entry name" value="Prefoldin"/>
    <property type="match status" value="1"/>
</dbReference>
<dbReference type="Pfam" id="PF01920">
    <property type="entry name" value="Prefoldin_2"/>
    <property type="match status" value="1"/>
</dbReference>
<comment type="caution">
    <text evidence="5">The sequence shown here is derived from an EMBL/GenBank/DDBJ whole genome shotgun (WGS) entry which is preliminary data.</text>
</comment>
<protein>
    <recommendedName>
        <fullName evidence="3">Prefoldin subunit 4</fullName>
    </recommendedName>
</protein>
<proteinExistence type="inferred from homology"/>
<comment type="function">
    <text evidence="3">Binds specifically to cytosolic chaperonin (c-CPN) and transfers target proteins to it. Binds to nascent polypeptide chain and promotes folding in an environment in which there are many competing pathways for nonnative proteins.</text>
</comment>
<gene>
    <name evidence="5" type="ORF">HK105_208300</name>
</gene>
<organism evidence="5 6">
    <name type="scientific">Polyrhizophydium stewartii</name>
    <dbReference type="NCBI Taxonomy" id="2732419"/>
    <lineage>
        <taxon>Eukaryota</taxon>
        <taxon>Fungi</taxon>
        <taxon>Fungi incertae sedis</taxon>
        <taxon>Chytridiomycota</taxon>
        <taxon>Chytridiomycota incertae sedis</taxon>
        <taxon>Chytridiomycetes</taxon>
        <taxon>Rhizophydiales</taxon>
        <taxon>Rhizophydiales incertae sedis</taxon>
        <taxon>Polyrhizophydium</taxon>
    </lineage>
</organism>
<dbReference type="InterPro" id="IPR009053">
    <property type="entry name" value="Prefoldin"/>
</dbReference>
<reference evidence="5 6" key="1">
    <citation type="submission" date="2023-09" db="EMBL/GenBank/DDBJ databases">
        <title>Pangenome analysis of Batrachochytrium dendrobatidis and related Chytrids.</title>
        <authorList>
            <person name="Yacoub M.N."/>
            <person name="Stajich J.E."/>
            <person name="James T.Y."/>
        </authorList>
    </citation>
    <scope>NUCLEOTIDE SEQUENCE [LARGE SCALE GENOMIC DNA]</scope>
    <source>
        <strain evidence="5 6">JEL0888</strain>
    </source>
</reference>
<sequence length="131" mass="15100">MSVGLKEEEETDAQVTWEDQRNINMFSKLNIRLESIEEQYEAKKNEKEYLDDLTVELELADEDEPVKYRIGDAYVSLSLSDAQGRIESEQAQLTQELESFSNRINGIKTEMAKLKALLYGKFGKSINLEKD</sequence>
<dbReference type="InterPro" id="IPR016661">
    <property type="entry name" value="PFDN4"/>
</dbReference>
<name>A0ABR4MY71_9FUNG</name>
<keyword evidence="2 3" id="KW-0143">Chaperone</keyword>
<dbReference type="PANTHER" id="PTHR21100:SF9">
    <property type="entry name" value="PREFOLDIN SUBUNIT 4"/>
    <property type="match status" value="1"/>
</dbReference>
<dbReference type="Gene3D" id="1.10.287.370">
    <property type="match status" value="1"/>
</dbReference>
<dbReference type="PANTHER" id="PTHR21100">
    <property type="entry name" value="PREFOLDIN SUBUNIT 4"/>
    <property type="match status" value="1"/>
</dbReference>
<evidence type="ECO:0000313" key="5">
    <source>
        <dbReference type="EMBL" id="KAL2912232.1"/>
    </source>
</evidence>
<keyword evidence="4" id="KW-0175">Coiled coil</keyword>
<feature type="coiled-coil region" evidence="4">
    <location>
        <begin position="90"/>
        <end position="117"/>
    </location>
</feature>
<evidence type="ECO:0000256" key="1">
    <source>
        <dbReference type="ARBA" id="ARBA00008045"/>
    </source>
</evidence>
<evidence type="ECO:0000256" key="2">
    <source>
        <dbReference type="ARBA" id="ARBA00023186"/>
    </source>
</evidence>
<keyword evidence="6" id="KW-1185">Reference proteome</keyword>
<comment type="similarity">
    <text evidence="1 3">Belongs to the prefoldin subunit beta family.</text>
</comment>
<comment type="subunit">
    <text evidence="3">Heterohexamer of two PFD-alpha type and four PFD-beta type subunits.</text>
</comment>
<accession>A0ABR4MY71</accession>
<dbReference type="EMBL" id="JADGIZ020000073">
    <property type="protein sequence ID" value="KAL2912232.1"/>
    <property type="molecule type" value="Genomic_DNA"/>
</dbReference>
<evidence type="ECO:0000313" key="6">
    <source>
        <dbReference type="Proteomes" id="UP001527925"/>
    </source>
</evidence>
<evidence type="ECO:0000256" key="3">
    <source>
        <dbReference type="PIRNR" id="PIRNR016477"/>
    </source>
</evidence>
<dbReference type="Proteomes" id="UP001527925">
    <property type="component" value="Unassembled WGS sequence"/>
</dbReference>
<dbReference type="CDD" id="cd23165">
    <property type="entry name" value="Prefoldin_4"/>
    <property type="match status" value="1"/>
</dbReference>
<dbReference type="InterPro" id="IPR002777">
    <property type="entry name" value="PFD_beta-like"/>
</dbReference>
<evidence type="ECO:0000256" key="4">
    <source>
        <dbReference type="SAM" id="Coils"/>
    </source>
</evidence>
<dbReference type="PIRSF" id="PIRSF016477">
    <property type="entry name" value="Prefoldin_subunit_4"/>
    <property type="match status" value="1"/>
</dbReference>
<feature type="coiled-coil region" evidence="4">
    <location>
        <begin position="26"/>
        <end position="53"/>
    </location>
</feature>